<dbReference type="EMBL" id="MU006335">
    <property type="protein sequence ID" value="KAF2846401.1"/>
    <property type="molecule type" value="Genomic_DNA"/>
</dbReference>
<feature type="signal peptide" evidence="1">
    <location>
        <begin position="1"/>
        <end position="27"/>
    </location>
</feature>
<evidence type="ECO:0000313" key="2">
    <source>
        <dbReference type="EMBL" id="KAF2846401.1"/>
    </source>
</evidence>
<organism evidence="2 3">
    <name type="scientific">Plenodomus tracheiphilus IPT5</name>
    <dbReference type="NCBI Taxonomy" id="1408161"/>
    <lineage>
        <taxon>Eukaryota</taxon>
        <taxon>Fungi</taxon>
        <taxon>Dikarya</taxon>
        <taxon>Ascomycota</taxon>
        <taxon>Pezizomycotina</taxon>
        <taxon>Dothideomycetes</taxon>
        <taxon>Pleosporomycetidae</taxon>
        <taxon>Pleosporales</taxon>
        <taxon>Pleosporineae</taxon>
        <taxon>Leptosphaeriaceae</taxon>
        <taxon>Plenodomus</taxon>
    </lineage>
</organism>
<evidence type="ECO:0008006" key="4">
    <source>
        <dbReference type="Google" id="ProtNLM"/>
    </source>
</evidence>
<accession>A0A6A7AT09</accession>
<dbReference type="Proteomes" id="UP000799423">
    <property type="component" value="Unassembled WGS sequence"/>
</dbReference>
<reference evidence="2" key="1">
    <citation type="submission" date="2020-01" db="EMBL/GenBank/DDBJ databases">
        <authorList>
            <consortium name="DOE Joint Genome Institute"/>
            <person name="Haridas S."/>
            <person name="Albert R."/>
            <person name="Binder M."/>
            <person name="Bloem J."/>
            <person name="Labutti K."/>
            <person name="Salamov A."/>
            <person name="Andreopoulos B."/>
            <person name="Baker S.E."/>
            <person name="Barry K."/>
            <person name="Bills G."/>
            <person name="Bluhm B.H."/>
            <person name="Cannon C."/>
            <person name="Castanera R."/>
            <person name="Culley D.E."/>
            <person name="Daum C."/>
            <person name="Ezra D."/>
            <person name="Gonzalez J.B."/>
            <person name="Henrissat B."/>
            <person name="Kuo A."/>
            <person name="Liang C."/>
            <person name="Lipzen A."/>
            <person name="Lutzoni F."/>
            <person name="Magnuson J."/>
            <person name="Mondo S."/>
            <person name="Nolan M."/>
            <person name="Ohm R."/>
            <person name="Pangilinan J."/>
            <person name="Park H.-J."/>
            <person name="Ramirez L."/>
            <person name="Alfaro M."/>
            <person name="Sun H."/>
            <person name="Tritt A."/>
            <person name="Yoshinaga Y."/>
            <person name="Zwiers L.-H."/>
            <person name="Turgeon B.G."/>
            <person name="Goodwin S.B."/>
            <person name="Spatafora J.W."/>
            <person name="Crous P.W."/>
            <person name="Grigoriev I.V."/>
        </authorList>
    </citation>
    <scope>NUCLEOTIDE SEQUENCE</scope>
    <source>
        <strain evidence="2">IPT5</strain>
    </source>
</reference>
<name>A0A6A7AT09_9PLEO</name>
<protein>
    <recommendedName>
        <fullName evidence="4">Secreted protein</fullName>
    </recommendedName>
</protein>
<keyword evidence="3" id="KW-1185">Reference proteome</keyword>
<proteinExistence type="predicted"/>
<evidence type="ECO:0000313" key="3">
    <source>
        <dbReference type="Proteomes" id="UP000799423"/>
    </source>
</evidence>
<feature type="chain" id="PRO_5025332953" description="Secreted protein" evidence="1">
    <location>
        <begin position="28"/>
        <end position="101"/>
    </location>
</feature>
<gene>
    <name evidence="2" type="ORF">T440DRAFT_471848</name>
</gene>
<evidence type="ECO:0000256" key="1">
    <source>
        <dbReference type="SAM" id="SignalP"/>
    </source>
</evidence>
<sequence>MPIIGSQTAYLVTLFVHMGSAMLTTLGHDVRVHSDRPTRQPQHRAAQSSISTEQYLIDCHVCIGPIVSTIALAGDTSHEHPSPRNRLINVQVGAIRLDNQA</sequence>
<keyword evidence="1" id="KW-0732">Signal</keyword>
<dbReference type="AlphaFoldDB" id="A0A6A7AT09"/>